<reference evidence="2" key="1">
    <citation type="submission" date="2022-11" db="EMBL/GenBank/DDBJ databases">
        <authorList>
            <person name="Petersen C."/>
        </authorList>
    </citation>
    <scope>NUCLEOTIDE SEQUENCE</scope>
    <source>
        <strain evidence="2">IBT 30069</strain>
    </source>
</reference>
<dbReference type="SUPFAM" id="SSF53474">
    <property type="entry name" value="alpha/beta-Hydrolases"/>
    <property type="match status" value="1"/>
</dbReference>
<dbReference type="InterPro" id="IPR000073">
    <property type="entry name" value="AB_hydrolase_1"/>
</dbReference>
<dbReference type="AlphaFoldDB" id="A0A9W9K6N0"/>
<dbReference type="CDD" id="cd12809">
    <property type="entry name" value="Esterase_713_like-2"/>
    <property type="match status" value="1"/>
</dbReference>
<dbReference type="PANTHER" id="PTHR43194:SF4">
    <property type="entry name" value="AB HYDROLASE-1 DOMAIN-CONTAINING PROTEIN"/>
    <property type="match status" value="1"/>
</dbReference>
<sequence length="387" mass="43180">MLYKRLAQALAFPFICAAIEVPHIRSYFYAGGQYIQRADGEHIMTGQIYVEHLKPISGPIQPYPIIFIHGADQTATNWLNKPDGEPGWASFFLSKGYECYLLDQAARGRSPLQIETDVKQKKFSVEILQRYFTAIGRYGVWPQSATHTQWPGNGTMGDPIFDAYCASTVPSLADNAIQETMMRAAGVALLKDLNRPAILLAHSQGGSMAWVIADEAPHLVHAIVAVEPSGPPFANAKFFGGQPARPYGLSDIPLKYMPPVEDPELDFTRKTIVSYVPDHMDCILQADTPPPRQLVNLSRFPVLVVTGESSYHATHDWCTVKFMRQAGMDAEHLQLSSVDIRGNGHMMFLEKNSDEIASKISRWIEGTFQQNGQNFIHPERWAQQSFG</sequence>
<dbReference type="OrthoDB" id="9978720at2759"/>
<dbReference type="Gene3D" id="3.40.50.1820">
    <property type="entry name" value="alpha/beta hydrolase"/>
    <property type="match status" value="1"/>
</dbReference>
<dbReference type="InterPro" id="IPR029058">
    <property type="entry name" value="AB_hydrolase_fold"/>
</dbReference>
<evidence type="ECO:0000313" key="3">
    <source>
        <dbReference type="Proteomes" id="UP001149165"/>
    </source>
</evidence>
<dbReference type="EMBL" id="JAPQKH010000006">
    <property type="protein sequence ID" value="KAJ5094725.1"/>
    <property type="molecule type" value="Genomic_DNA"/>
</dbReference>
<dbReference type="Proteomes" id="UP001149165">
    <property type="component" value="Unassembled WGS sequence"/>
</dbReference>
<dbReference type="PANTHER" id="PTHR43194">
    <property type="entry name" value="HYDROLASE ALPHA/BETA FOLD FAMILY"/>
    <property type="match status" value="1"/>
</dbReference>
<keyword evidence="3" id="KW-1185">Reference proteome</keyword>
<reference evidence="2" key="2">
    <citation type="journal article" date="2023" name="IMA Fungus">
        <title>Comparative genomic study of the Penicillium genus elucidates a diverse pangenome and 15 lateral gene transfer events.</title>
        <authorList>
            <person name="Petersen C."/>
            <person name="Sorensen T."/>
            <person name="Nielsen M.R."/>
            <person name="Sondergaard T.E."/>
            <person name="Sorensen J.L."/>
            <person name="Fitzpatrick D.A."/>
            <person name="Frisvad J.C."/>
            <person name="Nielsen K.L."/>
        </authorList>
    </citation>
    <scope>NUCLEOTIDE SEQUENCE</scope>
    <source>
        <strain evidence="2">IBT 30069</strain>
    </source>
</reference>
<protein>
    <recommendedName>
        <fullName evidence="1">AB hydrolase-1 domain-containing protein</fullName>
    </recommendedName>
</protein>
<dbReference type="GO" id="GO:0017000">
    <property type="term" value="P:antibiotic biosynthetic process"/>
    <property type="evidence" value="ECO:0007669"/>
    <property type="project" value="UniProtKB-ARBA"/>
</dbReference>
<feature type="domain" description="AB hydrolase-1" evidence="1">
    <location>
        <begin position="65"/>
        <end position="357"/>
    </location>
</feature>
<comment type="caution">
    <text evidence="2">The sequence shown here is derived from an EMBL/GenBank/DDBJ whole genome shotgun (WGS) entry which is preliminary data.</text>
</comment>
<gene>
    <name evidence="2" type="ORF">N7456_010586</name>
</gene>
<proteinExistence type="predicted"/>
<evidence type="ECO:0000313" key="2">
    <source>
        <dbReference type="EMBL" id="KAJ5094725.1"/>
    </source>
</evidence>
<dbReference type="InterPro" id="IPR050228">
    <property type="entry name" value="Carboxylesterase_BioH"/>
</dbReference>
<organism evidence="2 3">
    <name type="scientific">Penicillium angulare</name>
    <dbReference type="NCBI Taxonomy" id="116970"/>
    <lineage>
        <taxon>Eukaryota</taxon>
        <taxon>Fungi</taxon>
        <taxon>Dikarya</taxon>
        <taxon>Ascomycota</taxon>
        <taxon>Pezizomycotina</taxon>
        <taxon>Eurotiomycetes</taxon>
        <taxon>Eurotiomycetidae</taxon>
        <taxon>Eurotiales</taxon>
        <taxon>Aspergillaceae</taxon>
        <taxon>Penicillium</taxon>
    </lineage>
</organism>
<dbReference type="GO" id="GO:0072330">
    <property type="term" value="P:monocarboxylic acid biosynthetic process"/>
    <property type="evidence" value="ECO:0007669"/>
    <property type="project" value="UniProtKB-ARBA"/>
</dbReference>
<dbReference type="Pfam" id="PF12697">
    <property type="entry name" value="Abhydrolase_6"/>
    <property type="match status" value="1"/>
</dbReference>
<evidence type="ECO:0000259" key="1">
    <source>
        <dbReference type="Pfam" id="PF12697"/>
    </source>
</evidence>
<name>A0A9W9K6N0_9EURO</name>
<accession>A0A9W9K6N0</accession>